<evidence type="ECO:0000256" key="6">
    <source>
        <dbReference type="ARBA" id="ARBA00056337"/>
    </source>
</evidence>
<keyword evidence="2 7" id="KW-0963">Cytoplasm</keyword>
<dbReference type="InterPro" id="IPR002915">
    <property type="entry name" value="DeoC/FbaB/LacD_aldolase"/>
</dbReference>
<evidence type="ECO:0000256" key="1">
    <source>
        <dbReference type="ARBA" id="ARBA00010936"/>
    </source>
</evidence>
<dbReference type="AlphaFoldDB" id="A0A1T5IDK2"/>
<keyword evidence="4 7" id="KW-0704">Schiff base</keyword>
<dbReference type="GO" id="GO:0009264">
    <property type="term" value="P:deoxyribonucleotide catabolic process"/>
    <property type="evidence" value="ECO:0007669"/>
    <property type="project" value="UniProtKB-UniRule"/>
</dbReference>
<feature type="active site" description="Schiff-base intermediate with acetaldehyde" evidence="7">
    <location>
        <position position="156"/>
    </location>
</feature>
<dbReference type="CDD" id="cd00959">
    <property type="entry name" value="DeoC"/>
    <property type="match status" value="1"/>
</dbReference>
<evidence type="ECO:0000256" key="7">
    <source>
        <dbReference type="HAMAP-Rule" id="MF_00114"/>
    </source>
</evidence>
<dbReference type="SUPFAM" id="SSF51569">
    <property type="entry name" value="Aldolase"/>
    <property type="match status" value="1"/>
</dbReference>
<comment type="function">
    <text evidence="6 7">Catalyzes a reversible aldol reaction between acetaldehyde and D-glyceraldehyde 3-phosphate to generate 2-deoxy-D-ribose 5-phosphate.</text>
</comment>
<proteinExistence type="inferred from homology"/>
<dbReference type="Proteomes" id="UP000190285">
    <property type="component" value="Unassembled WGS sequence"/>
</dbReference>
<gene>
    <name evidence="7" type="primary">deoC</name>
    <name evidence="8" type="ORF">SAMN02194393_00257</name>
</gene>
<dbReference type="OrthoDB" id="9778711at2"/>
<dbReference type="GO" id="GO:0004139">
    <property type="term" value="F:deoxyribose-phosphate aldolase activity"/>
    <property type="evidence" value="ECO:0007669"/>
    <property type="project" value="UniProtKB-UniRule"/>
</dbReference>
<evidence type="ECO:0000256" key="4">
    <source>
        <dbReference type="ARBA" id="ARBA00023270"/>
    </source>
</evidence>
<comment type="similarity">
    <text evidence="1 7">Belongs to the DeoC/FbaB aldolase family. DeoC type 1 subfamily.</text>
</comment>
<dbReference type="EMBL" id="FUZT01000001">
    <property type="protein sequence ID" value="SKC37229.1"/>
    <property type="molecule type" value="Genomic_DNA"/>
</dbReference>
<dbReference type="InterPro" id="IPR028581">
    <property type="entry name" value="DeoC_typeI"/>
</dbReference>
<dbReference type="PANTHER" id="PTHR10889">
    <property type="entry name" value="DEOXYRIBOSE-PHOSPHATE ALDOLASE"/>
    <property type="match status" value="1"/>
</dbReference>
<dbReference type="UniPathway" id="UPA00002">
    <property type="reaction ID" value="UER00468"/>
</dbReference>
<keyword evidence="3 7" id="KW-0456">Lyase</keyword>
<evidence type="ECO:0000313" key="9">
    <source>
        <dbReference type="Proteomes" id="UP000190285"/>
    </source>
</evidence>
<sequence>MDKKEFSKLFDHTQLKPYASDDDIKKLCDEAKKYNFKTVAINNANIEKCKTYLKDTDILIDAAVSFPLGQCTLETKLFETKDAITKGAGELDYVINIAELKNGNYDYIKKEMEGIVNICKKAGVTSKVIFENCYLTNKEKIKLCKIANEVRPDFIKTSTGFGTGGAVLEDVLLMKKHSSSEIKIKAAGGIRTLENVQKFLEAGASRIGSSSGVKIMQQYDKIFNEK</sequence>
<dbReference type="NCBIfam" id="TIGR00126">
    <property type="entry name" value="deoC"/>
    <property type="match status" value="1"/>
</dbReference>
<evidence type="ECO:0000256" key="5">
    <source>
        <dbReference type="ARBA" id="ARBA00048791"/>
    </source>
</evidence>
<evidence type="ECO:0000313" key="8">
    <source>
        <dbReference type="EMBL" id="SKC37229.1"/>
    </source>
</evidence>
<dbReference type="Pfam" id="PF01791">
    <property type="entry name" value="DeoC"/>
    <property type="match status" value="1"/>
</dbReference>
<comment type="subcellular location">
    <subcellularLocation>
        <location evidence="7">Cytoplasm</location>
    </subcellularLocation>
</comment>
<organism evidence="8 9">
    <name type="scientific">Maledivibacter halophilus</name>
    <dbReference type="NCBI Taxonomy" id="36842"/>
    <lineage>
        <taxon>Bacteria</taxon>
        <taxon>Bacillati</taxon>
        <taxon>Bacillota</taxon>
        <taxon>Clostridia</taxon>
        <taxon>Peptostreptococcales</taxon>
        <taxon>Caminicellaceae</taxon>
        <taxon>Maledivibacter</taxon>
    </lineage>
</organism>
<reference evidence="9" key="1">
    <citation type="submission" date="2017-02" db="EMBL/GenBank/DDBJ databases">
        <authorList>
            <person name="Varghese N."/>
            <person name="Submissions S."/>
        </authorList>
    </citation>
    <scope>NUCLEOTIDE SEQUENCE [LARGE SCALE GENOMIC DNA]</scope>
    <source>
        <strain evidence="9">M1</strain>
    </source>
</reference>
<dbReference type="HAMAP" id="MF_00114">
    <property type="entry name" value="DeoC_type1"/>
    <property type="match status" value="1"/>
</dbReference>
<dbReference type="RefSeq" id="WP_079488737.1">
    <property type="nucleotide sequence ID" value="NZ_FUZT01000001.1"/>
</dbReference>
<dbReference type="GO" id="GO:0006018">
    <property type="term" value="P:2-deoxyribose 1-phosphate catabolic process"/>
    <property type="evidence" value="ECO:0007669"/>
    <property type="project" value="UniProtKB-UniRule"/>
</dbReference>
<dbReference type="SMART" id="SM01133">
    <property type="entry name" value="DeoC"/>
    <property type="match status" value="1"/>
</dbReference>
<dbReference type="Gene3D" id="3.20.20.70">
    <property type="entry name" value="Aldolase class I"/>
    <property type="match status" value="1"/>
</dbReference>
<accession>A0A1T5IDK2</accession>
<name>A0A1T5IDK2_9FIRM</name>
<dbReference type="InterPro" id="IPR011343">
    <property type="entry name" value="DeoC"/>
</dbReference>
<dbReference type="PIRSF" id="PIRSF001357">
    <property type="entry name" value="DeoC"/>
    <property type="match status" value="1"/>
</dbReference>
<feature type="active site" description="Proton donor/acceptor" evidence="7">
    <location>
        <position position="92"/>
    </location>
</feature>
<feature type="active site" description="Proton donor/acceptor" evidence="7">
    <location>
        <position position="185"/>
    </location>
</feature>
<dbReference type="GO" id="GO:0016052">
    <property type="term" value="P:carbohydrate catabolic process"/>
    <property type="evidence" value="ECO:0007669"/>
    <property type="project" value="TreeGrafter"/>
</dbReference>
<evidence type="ECO:0000256" key="3">
    <source>
        <dbReference type="ARBA" id="ARBA00023239"/>
    </source>
</evidence>
<protein>
    <recommendedName>
        <fullName evidence="7">Deoxyribose-phosphate aldolase</fullName>
        <shortName evidence="7">DERA</shortName>
        <ecNumber evidence="7">4.1.2.4</ecNumber>
    </recommendedName>
    <alternativeName>
        <fullName evidence="7">2-deoxy-D-ribose 5-phosphate aldolase</fullName>
    </alternativeName>
    <alternativeName>
        <fullName evidence="7">Phosphodeoxyriboaldolase</fullName>
        <shortName evidence="7">Deoxyriboaldolase</shortName>
    </alternativeName>
</protein>
<dbReference type="PANTHER" id="PTHR10889:SF1">
    <property type="entry name" value="DEOXYRIBOSE-PHOSPHATE ALDOLASE"/>
    <property type="match status" value="1"/>
</dbReference>
<comment type="catalytic activity">
    <reaction evidence="5 7">
        <text>2-deoxy-D-ribose 5-phosphate = D-glyceraldehyde 3-phosphate + acetaldehyde</text>
        <dbReference type="Rhea" id="RHEA:12821"/>
        <dbReference type="ChEBI" id="CHEBI:15343"/>
        <dbReference type="ChEBI" id="CHEBI:59776"/>
        <dbReference type="ChEBI" id="CHEBI:62877"/>
        <dbReference type="EC" id="4.1.2.4"/>
    </reaction>
</comment>
<dbReference type="GO" id="GO:0005737">
    <property type="term" value="C:cytoplasm"/>
    <property type="evidence" value="ECO:0007669"/>
    <property type="project" value="UniProtKB-SubCell"/>
</dbReference>
<evidence type="ECO:0000256" key="2">
    <source>
        <dbReference type="ARBA" id="ARBA00022490"/>
    </source>
</evidence>
<dbReference type="FunFam" id="3.20.20.70:FF:000044">
    <property type="entry name" value="Deoxyribose-phosphate aldolase"/>
    <property type="match status" value="1"/>
</dbReference>
<keyword evidence="9" id="KW-1185">Reference proteome</keyword>
<comment type="pathway">
    <text evidence="7">Carbohydrate degradation; 2-deoxy-D-ribose 1-phosphate degradation; D-glyceraldehyde 3-phosphate and acetaldehyde from 2-deoxy-alpha-D-ribose 1-phosphate: step 2/2.</text>
</comment>
<dbReference type="EC" id="4.1.2.4" evidence="7"/>
<dbReference type="STRING" id="36842.SAMN02194393_00257"/>
<dbReference type="InterPro" id="IPR013785">
    <property type="entry name" value="Aldolase_TIM"/>
</dbReference>